<dbReference type="PANTHER" id="PTHR16897:SF2">
    <property type="entry name" value="OS03G0226600 PROTEIN"/>
    <property type="match status" value="1"/>
</dbReference>
<gene>
    <name evidence="2" type="ORF">METZ01_LOCUS265351</name>
</gene>
<dbReference type="InterPro" id="IPR013783">
    <property type="entry name" value="Ig-like_fold"/>
</dbReference>
<name>A0A382JN36_9ZZZZ</name>
<feature type="non-terminal residue" evidence="2">
    <location>
        <position position="1"/>
    </location>
</feature>
<proteinExistence type="predicted"/>
<dbReference type="PROSITE" id="PS50853">
    <property type="entry name" value="FN3"/>
    <property type="match status" value="1"/>
</dbReference>
<dbReference type="InterPro" id="IPR036116">
    <property type="entry name" value="FN3_sf"/>
</dbReference>
<dbReference type="AlphaFoldDB" id="A0A382JN36"/>
<dbReference type="SUPFAM" id="SSF49265">
    <property type="entry name" value="Fibronectin type III"/>
    <property type="match status" value="1"/>
</dbReference>
<protein>
    <recommendedName>
        <fullName evidence="1">Fibronectin type-III domain-containing protein</fullName>
    </recommendedName>
</protein>
<dbReference type="PANTHER" id="PTHR16897">
    <property type="entry name" value="OS10G0105400 PROTEIN"/>
    <property type="match status" value="1"/>
</dbReference>
<evidence type="ECO:0000313" key="2">
    <source>
        <dbReference type="EMBL" id="SVC12497.1"/>
    </source>
</evidence>
<feature type="domain" description="Fibronectin type-III" evidence="1">
    <location>
        <begin position="189"/>
        <end position="287"/>
    </location>
</feature>
<evidence type="ECO:0000259" key="1">
    <source>
        <dbReference type="PROSITE" id="PS50853"/>
    </source>
</evidence>
<sequence length="437" mass="45414">YSSGSGTKDLYFTYNVTSDHNTAHLDYISSNALTKNEGTIKDFVGNSANLALPNPGAENSLGANKTIVIDHFIPVISLVAEGTLTGEDKDYQTVATTMDISWAGTDTISGISKYEYALGTTSGGTEVKTWTDAATVTSVSLSGLSLGDGSKYYASVKATDKADNVSVVKTGDGITIDLTAPTTGTVNDGTGEDIATISSTTSLSANWTGFSDANSGIASYEYAIGTTSGGTDTKNWTSNGLETTFTLTDLTLTYTNTYFVSVRANDNAGNVSNVATSSGAVVDLYPGPPSITAASIESNSTLPVLTNTKVSFTISEPITAATSKVTSNLGDTVSGTLSIEEPTQISMDLAAPFTSGDEITVTIDGLTDQLGNITNNLEYIYNIALIADYNVDGSIDAADLTVLINGWTNKDYAFELGPAAGDVPNLKPATDGKYDIM</sequence>
<reference evidence="2" key="1">
    <citation type="submission" date="2018-05" db="EMBL/GenBank/DDBJ databases">
        <authorList>
            <person name="Lanie J.A."/>
            <person name="Ng W.-L."/>
            <person name="Kazmierczak K.M."/>
            <person name="Andrzejewski T.M."/>
            <person name="Davidsen T.M."/>
            <person name="Wayne K.J."/>
            <person name="Tettelin H."/>
            <person name="Glass J.I."/>
            <person name="Rusch D."/>
            <person name="Podicherti R."/>
            <person name="Tsui H.-C.T."/>
            <person name="Winkler M.E."/>
        </authorList>
    </citation>
    <scope>NUCLEOTIDE SEQUENCE</scope>
</reference>
<feature type="non-terminal residue" evidence="2">
    <location>
        <position position="437"/>
    </location>
</feature>
<organism evidence="2">
    <name type="scientific">marine metagenome</name>
    <dbReference type="NCBI Taxonomy" id="408172"/>
    <lineage>
        <taxon>unclassified sequences</taxon>
        <taxon>metagenomes</taxon>
        <taxon>ecological metagenomes</taxon>
    </lineage>
</organism>
<dbReference type="EMBL" id="UINC01074870">
    <property type="protein sequence ID" value="SVC12497.1"/>
    <property type="molecule type" value="Genomic_DNA"/>
</dbReference>
<dbReference type="Gene3D" id="2.60.40.10">
    <property type="entry name" value="Immunoglobulins"/>
    <property type="match status" value="1"/>
</dbReference>
<dbReference type="InterPro" id="IPR003961">
    <property type="entry name" value="FN3_dom"/>
</dbReference>
<accession>A0A382JN36</accession>